<keyword evidence="4" id="KW-0969">Cilium</keyword>
<keyword evidence="2" id="KW-0433">Leucine-rich repeat</keyword>
<evidence type="ECO:0000259" key="6">
    <source>
        <dbReference type="PROSITE" id="PS50966"/>
    </source>
</evidence>
<protein>
    <recommendedName>
        <fullName evidence="6">SWIM-type domain-containing protein</fullName>
    </recommendedName>
</protein>
<dbReference type="Gene3D" id="3.80.10.10">
    <property type="entry name" value="Ribonuclease Inhibitor"/>
    <property type="match status" value="1"/>
</dbReference>
<dbReference type="SMART" id="SM00369">
    <property type="entry name" value="LRR_TYP"/>
    <property type="match status" value="4"/>
</dbReference>
<organism evidence="7">
    <name type="scientific">marine sediment metagenome</name>
    <dbReference type="NCBI Taxonomy" id="412755"/>
    <lineage>
        <taxon>unclassified sequences</taxon>
        <taxon>metagenomes</taxon>
        <taxon>ecological metagenomes</taxon>
    </lineage>
</organism>
<evidence type="ECO:0000313" key="7">
    <source>
        <dbReference type="EMBL" id="KKL49441.1"/>
    </source>
</evidence>
<dbReference type="SMART" id="SM00365">
    <property type="entry name" value="LRR_SD22"/>
    <property type="match status" value="6"/>
</dbReference>
<dbReference type="InterPro" id="IPR007527">
    <property type="entry name" value="Znf_SWIM"/>
</dbReference>
<dbReference type="InterPro" id="IPR050576">
    <property type="entry name" value="Cilia_flagella_integrity"/>
</dbReference>
<dbReference type="GO" id="GO:0008270">
    <property type="term" value="F:zinc ion binding"/>
    <property type="evidence" value="ECO:0007669"/>
    <property type="project" value="InterPro"/>
</dbReference>
<feature type="domain" description="SWIM-type" evidence="6">
    <location>
        <begin position="405"/>
        <end position="440"/>
    </location>
</feature>
<sequence length="444" mass="51594">MAEFEVNRYITLKLEDEKTNIYINDKHFILCKRLLINIPYSKIESFDHNNSLDEIAVNSRLTEQIQNSSFVRTISPEEEFMAHCSNLQAWAENDFDTDILHSNIAFPLLKKLTELGYHKARRVFKEEIVRRCLGGYEPVLIFLVQAHYLELLNDEELIFLSKILEPKGKSKLSEIIADTLKKDFPEKVKQSFYRILLIFDGKLAKNMLYVEYGEERFFVNDNALYLTGRSKLYRIKSLMEIKGLNKLDCLSSLTIQDHSLSKINGLEKLFNLESLDLSSNNIKSISGLSECSKLKALNLGDNKIKEINNIEFLSRLENLSLSSNKITKIAGLHHLKNLKSLSLGDNEITKIEGLDNLINLESLDISRNNITKIEGLDNLVNLKTLYMYGNELQFFVKDPLFREPFIVYQHKRGSWSCSCPYWIRHNRDCVHIKQKKIYRQIPKN</sequence>
<dbReference type="InterPro" id="IPR001611">
    <property type="entry name" value="Leu-rich_rpt"/>
</dbReference>
<dbReference type="PROSITE" id="PS50966">
    <property type="entry name" value="ZF_SWIM"/>
    <property type="match status" value="1"/>
</dbReference>
<evidence type="ECO:0000256" key="2">
    <source>
        <dbReference type="ARBA" id="ARBA00022614"/>
    </source>
</evidence>
<dbReference type="PROSITE" id="PS51450">
    <property type="entry name" value="LRR"/>
    <property type="match status" value="5"/>
</dbReference>
<dbReference type="InterPro" id="IPR003591">
    <property type="entry name" value="Leu-rich_rpt_typical-subtyp"/>
</dbReference>
<evidence type="ECO:0000256" key="1">
    <source>
        <dbReference type="ARBA" id="ARBA00004138"/>
    </source>
</evidence>
<reference evidence="7" key="1">
    <citation type="journal article" date="2015" name="Nature">
        <title>Complex archaea that bridge the gap between prokaryotes and eukaryotes.</title>
        <authorList>
            <person name="Spang A."/>
            <person name="Saw J.H."/>
            <person name="Jorgensen S.L."/>
            <person name="Zaremba-Niedzwiedzka K."/>
            <person name="Martijn J."/>
            <person name="Lind A.E."/>
            <person name="van Eijk R."/>
            <person name="Schleper C."/>
            <person name="Guy L."/>
            <person name="Ettema T.J."/>
        </authorList>
    </citation>
    <scope>NUCLEOTIDE SEQUENCE</scope>
</reference>
<gene>
    <name evidence="7" type="ORF">LCGC14_2315480</name>
</gene>
<evidence type="ECO:0000256" key="4">
    <source>
        <dbReference type="ARBA" id="ARBA00023069"/>
    </source>
</evidence>
<dbReference type="PRINTS" id="PR00019">
    <property type="entry name" value="LEURICHRPT"/>
</dbReference>
<evidence type="ECO:0000256" key="5">
    <source>
        <dbReference type="ARBA" id="ARBA00023273"/>
    </source>
</evidence>
<keyword evidence="5" id="KW-0966">Cell projection</keyword>
<dbReference type="PANTHER" id="PTHR45973">
    <property type="entry name" value="PROTEIN PHOSPHATASE 1 REGULATORY SUBUNIT SDS22-RELATED"/>
    <property type="match status" value="1"/>
</dbReference>
<dbReference type="PANTHER" id="PTHR45973:SF9">
    <property type="entry name" value="LEUCINE-RICH REPEAT-CONTAINING PROTEIN 46"/>
    <property type="match status" value="1"/>
</dbReference>
<keyword evidence="3" id="KW-0677">Repeat</keyword>
<dbReference type="SUPFAM" id="SSF52058">
    <property type="entry name" value="L domain-like"/>
    <property type="match status" value="1"/>
</dbReference>
<evidence type="ECO:0000256" key="3">
    <source>
        <dbReference type="ARBA" id="ARBA00022737"/>
    </source>
</evidence>
<comment type="subcellular location">
    <subcellularLocation>
        <location evidence="1">Cell projection</location>
        <location evidence="1">Cilium</location>
    </subcellularLocation>
</comment>
<accession>A0A0F9D6Z8</accession>
<dbReference type="InterPro" id="IPR025875">
    <property type="entry name" value="Leu-rich_rpt_4"/>
</dbReference>
<dbReference type="Pfam" id="PF12799">
    <property type="entry name" value="LRR_4"/>
    <property type="match status" value="3"/>
</dbReference>
<dbReference type="EMBL" id="LAZR01032957">
    <property type="protein sequence ID" value="KKL49441.1"/>
    <property type="molecule type" value="Genomic_DNA"/>
</dbReference>
<name>A0A0F9D6Z8_9ZZZZ</name>
<dbReference type="AlphaFoldDB" id="A0A0F9D6Z8"/>
<dbReference type="InterPro" id="IPR032675">
    <property type="entry name" value="LRR_dom_sf"/>
</dbReference>
<comment type="caution">
    <text evidence="7">The sequence shown here is derived from an EMBL/GenBank/DDBJ whole genome shotgun (WGS) entry which is preliminary data.</text>
</comment>
<proteinExistence type="predicted"/>